<organism evidence="1 2">
    <name type="scientific">Natronococcus jeotgali DSM 18795</name>
    <dbReference type="NCBI Taxonomy" id="1227498"/>
    <lineage>
        <taxon>Archaea</taxon>
        <taxon>Methanobacteriati</taxon>
        <taxon>Methanobacteriota</taxon>
        <taxon>Stenosarchaea group</taxon>
        <taxon>Halobacteria</taxon>
        <taxon>Halobacteriales</taxon>
        <taxon>Natrialbaceae</taxon>
        <taxon>Natronococcus</taxon>
    </lineage>
</organism>
<reference evidence="1 2" key="1">
    <citation type="journal article" date="2014" name="PLoS Genet.">
        <title>Phylogenetically driven sequencing of extremely halophilic archaea reveals strategies for static and dynamic osmo-response.</title>
        <authorList>
            <person name="Becker E.A."/>
            <person name="Seitzer P.M."/>
            <person name="Tritt A."/>
            <person name="Larsen D."/>
            <person name="Krusor M."/>
            <person name="Yao A.I."/>
            <person name="Wu D."/>
            <person name="Madern D."/>
            <person name="Eisen J.A."/>
            <person name="Darling A.E."/>
            <person name="Facciotti M.T."/>
        </authorList>
    </citation>
    <scope>NUCLEOTIDE SEQUENCE [LARGE SCALE GENOMIC DNA]</scope>
    <source>
        <strain evidence="1 2">DSM 18795</strain>
    </source>
</reference>
<comment type="caution">
    <text evidence="1">The sequence shown here is derived from an EMBL/GenBank/DDBJ whole genome shotgun (WGS) entry which is preliminary data.</text>
</comment>
<keyword evidence="2" id="KW-1185">Reference proteome</keyword>
<sequence length="125" mass="13701">MVSVRFGDVSHLYWQVGKAMDAGHPPSIEEIRDALDSRDITTFLDQYPEVDLSLYGSPPICSLDELDAALEQWSAASATDLSLSDDANGLAYLAGVIVNLLQNGSWKDNRGREIDITNLEMDVSI</sequence>
<protein>
    <submittedName>
        <fullName evidence="1">Uncharacterized protein</fullName>
    </submittedName>
</protein>
<dbReference type="RefSeq" id="WP_008422067.1">
    <property type="nucleotide sequence ID" value="NZ_AOIA01000057.1"/>
</dbReference>
<dbReference type="Proteomes" id="UP000011531">
    <property type="component" value="Unassembled WGS sequence"/>
</dbReference>
<evidence type="ECO:0000313" key="2">
    <source>
        <dbReference type="Proteomes" id="UP000011531"/>
    </source>
</evidence>
<proteinExistence type="predicted"/>
<accession>L9XLA6</accession>
<evidence type="ECO:0000313" key="1">
    <source>
        <dbReference type="EMBL" id="ELY62505.1"/>
    </source>
</evidence>
<dbReference type="EMBL" id="AOIA01000057">
    <property type="protein sequence ID" value="ELY62505.1"/>
    <property type="molecule type" value="Genomic_DNA"/>
</dbReference>
<gene>
    <name evidence="1" type="ORF">C492_07905</name>
</gene>
<name>L9XLA6_9EURY</name>
<dbReference type="AlphaFoldDB" id="L9XLA6"/>